<feature type="transmembrane region" description="Helical" evidence="2">
    <location>
        <begin position="128"/>
        <end position="148"/>
    </location>
</feature>
<accession>R7UNI9</accession>
<evidence type="ECO:0000313" key="4">
    <source>
        <dbReference type="EnsemblMetazoa" id="CapteP213411"/>
    </source>
</evidence>
<sequence>MAVSMKRVMSIGVVTYREHQSSESVMFSSGQGITQVFAGDSNPEEILGRDLGIANEGEGRENLTDRANTMGRLRQLGKPISTAISFLRDANEHLWKQRRGASVYWRTNVHQEDGGSSPCNEYPKSTSILCMLCATIIQFHCFVLRAVLFNAVRGQDVHPSSATPTSIFFGRRNFLISYGVGAALLLLVFVAWVVCSCRKNRKSYKGEFNDAASSGSVYSDHLNNERTSLLPTTDADLEPSDIDIDVIVHEIKHSAVTKTRTIHFADGRTMEVYGDLALRRPSEAPKHPAQMERGEHSALHASDDHRRDGTANDEHPYDEQHGKILSDPGVAQKKGTKRKFSRLVSISPKSGIEKLRRMSRAVSKNIAETTEMAVNNLNANMP</sequence>
<feature type="transmembrane region" description="Helical" evidence="2">
    <location>
        <begin position="175"/>
        <end position="195"/>
    </location>
</feature>
<dbReference type="AlphaFoldDB" id="R7UNI9"/>
<dbReference type="EMBL" id="AMQN01006860">
    <property type="status" value="NOT_ANNOTATED_CDS"/>
    <property type="molecule type" value="Genomic_DNA"/>
</dbReference>
<gene>
    <name evidence="3" type="ORF">CAPTEDRAFT_213411</name>
</gene>
<feature type="compositionally biased region" description="Basic and acidic residues" evidence="1">
    <location>
        <begin position="282"/>
        <end position="324"/>
    </location>
</feature>
<feature type="region of interest" description="Disordered" evidence="1">
    <location>
        <begin position="282"/>
        <end position="340"/>
    </location>
</feature>
<reference evidence="4" key="3">
    <citation type="submission" date="2015-06" db="UniProtKB">
        <authorList>
            <consortium name="EnsemblMetazoa"/>
        </authorList>
    </citation>
    <scope>IDENTIFICATION</scope>
</reference>
<evidence type="ECO:0000256" key="2">
    <source>
        <dbReference type="SAM" id="Phobius"/>
    </source>
</evidence>
<evidence type="ECO:0000256" key="1">
    <source>
        <dbReference type="SAM" id="MobiDB-lite"/>
    </source>
</evidence>
<protein>
    <submittedName>
        <fullName evidence="3 4">Uncharacterized protein</fullName>
    </submittedName>
</protein>
<keyword evidence="2" id="KW-1133">Transmembrane helix</keyword>
<organism evidence="3">
    <name type="scientific">Capitella teleta</name>
    <name type="common">Polychaete worm</name>
    <dbReference type="NCBI Taxonomy" id="283909"/>
    <lineage>
        <taxon>Eukaryota</taxon>
        <taxon>Metazoa</taxon>
        <taxon>Spiralia</taxon>
        <taxon>Lophotrochozoa</taxon>
        <taxon>Annelida</taxon>
        <taxon>Polychaeta</taxon>
        <taxon>Sedentaria</taxon>
        <taxon>Scolecida</taxon>
        <taxon>Capitellidae</taxon>
        <taxon>Capitella</taxon>
    </lineage>
</organism>
<proteinExistence type="predicted"/>
<reference evidence="3 5" key="2">
    <citation type="journal article" date="2013" name="Nature">
        <title>Insights into bilaterian evolution from three spiralian genomes.</title>
        <authorList>
            <person name="Simakov O."/>
            <person name="Marletaz F."/>
            <person name="Cho S.J."/>
            <person name="Edsinger-Gonzales E."/>
            <person name="Havlak P."/>
            <person name="Hellsten U."/>
            <person name="Kuo D.H."/>
            <person name="Larsson T."/>
            <person name="Lv J."/>
            <person name="Arendt D."/>
            <person name="Savage R."/>
            <person name="Osoegawa K."/>
            <person name="de Jong P."/>
            <person name="Grimwood J."/>
            <person name="Chapman J.A."/>
            <person name="Shapiro H."/>
            <person name="Aerts A."/>
            <person name="Otillar R.P."/>
            <person name="Terry A.Y."/>
            <person name="Boore J.L."/>
            <person name="Grigoriev I.V."/>
            <person name="Lindberg D.R."/>
            <person name="Seaver E.C."/>
            <person name="Weisblat D.A."/>
            <person name="Putnam N.H."/>
            <person name="Rokhsar D.S."/>
        </authorList>
    </citation>
    <scope>NUCLEOTIDE SEQUENCE</scope>
    <source>
        <strain evidence="3 5">I ESC-2004</strain>
    </source>
</reference>
<evidence type="ECO:0000313" key="5">
    <source>
        <dbReference type="Proteomes" id="UP000014760"/>
    </source>
</evidence>
<keyword evidence="2" id="KW-0812">Transmembrane</keyword>
<keyword evidence="5" id="KW-1185">Reference proteome</keyword>
<reference evidence="5" key="1">
    <citation type="submission" date="2012-12" db="EMBL/GenBank/DDBJ databases">
        <authorList>
            <person name="Hellsten U."/>
            <person name="Grimwood J."/>
            <person name="Chapman J.A."/>
            <person name="Shapiro H."/>
            <person name="Aerts A."/>
            <person name="Otillar R.P."/>
            <person name="Terry A.Y."/>
            <person name="Boore J.L."/>
            <person name="Simakov O."/>
            <person name="Marletaz F."/>
            <person name="Cho S.-J."/>
            <person name="Edsinger-Gonzales E."/>
            <person name="Havlak P."/>
            <person name="Kuo D.-H."/>
            <person name="Larsson T."/>
            <person name="Lv J."/>
            <person name="Arendt D."/>
            <person name="Savage R."/>
            <person name="Osoegawa K."/>
            <person name="de Jong P."/>
            <person name="Lindberg D.R."/>
            <person name="Seaver E.C."/>
            <person name="Weisblat D.A."/>
            <person name="Putnam N.H."/>
            <person name="Grigoriev I.V."/>
            <person name="Rokhsar D.S."/>
        </authorList>
    </citation>
    <scope>NUCLEOTIDE SEQUENCE</scope>
    <source>
        <strain evidence="5">I ESC-2004</strain>
    </source>
</reference>
<dbReference type="HOGENOM" id="CLU_724111_0_0_1"/>
<dbReference type="EnsemblMetazoa" id="CapteT213411">
    <property type="protein sequence ID" value="CapteP213411"/>
    <property type="gene ID" value="CapteG213411"/>
</dbReference>
<dbReference type="EMBL" id="KB299377">
    <property type="protein sequence ID" value="ELU08074.1"/>
    <property type="molecule type" value="Genomic_DNA"/>
</dbReference>
<dbReference type="Proteomes" id="UP000014760">
    <property type="component" value="Unassembled WGS sequence"/>
</dbReference>
<keyword evidence="2" id="KW-0472">Membrane</keyword>
<evidence type="ECO:0000313" key="3">
    <source>
        <dbReference type="EMBL" id="ELU08074.1"/>
    </source>
</evidence>
<name>R7UNI9_CAPTE</name>